<gene>
    <name evidence="3" type="ORF">H9Y04_42225</name>
</gene>
<reference evidence="3 4" key="1">
    <citation type="submission" date="2020-08" db="EMBL/GenBank/DDBJ databases">
        <title>Genemic of Streptomyces polyaspartic.</title>
        <authorList>
            <person name="Liu W."/>
        </authorList>
    </citation>
    <scope>NUCLEOTIDE SEQUENCE [LARGE SCALE GENOMIC DNA]</scope>
    <source>
        <strain evidence="3 4">TRM66268-LWL</strain>
    </source>
</reference>
<dbReference type="Pfam" id="PF17936">
    <property type="entry name" value="Big_6"/>
    <property type="match status" value="2"/>
</dbReference>
<evidence type="ECO:0000259" key="2">
    <source>
        <dbReference type="Pfam" id="PF17936"/>
    </source>
</evidence>
<keyword evidence="4" id="KW-1185">Reference proteome</keyword>
<evidence type="ECO:0000313" key="3">
    <source>
        <dbReference type="EMBL" id="MBC9719149.1"/>
    </source>
</evidence>
<feature type="domain" description="Bacterial Ig" evidence="2">
    <location>
        <begin position="277"/>
        <end position="316"/>
    </location>
</feature>
<feature type="region of interest" description="Disordered" evidence="1">
    <location>
        <begin position="172"/>
        <end position="198"/>
    </location>
</feature>
<feature type="region of interest" description="Disordered" evidence="1">
    <location>
        <begin position="32"/>
        <end position="103"/>
    </location>
</feature>
<dbReference type="Gene3D" id="2.60.40.10">
    <property type="entry name" value="Immunoglobulins"/>
    <property type="match status" value="2"/>
</dbReference>
<dbReference type="Proteomes" id="UP000642284">
    <property type="component" value="Unassembled WGS sequence"/>
</dbReference>
<dbReference type="EMBL" id="JACTVJ010000035">
    <property type="protein sequence ID" value="MBC9719149.1"/>
    <property type="molecule type" value="Genomic_DNA"/>
</dbReference>
<organism evidence="3 4">
    <name type="scientific">Streptomyces polyasparticus</name>
    <dbReference type="NCBI Taxonomy" id="2767826"/>
    <lineage>
        <taxon>Bacteria</taxon>
        <taxon>Bacillati</taxon>
        <taxon>Actinomycetota</taxon>
        <taxon>Actinomycetes</taxon>
        <taxon>Kitasatosporales</taxon>
        <taxon>Streptomycetaceae</taxon>
        <taxon>Streptomyces</taxon>
    </lineage>
</organism>
<comment type="caution">
    <text evidence="3">The sequence shown here is derived from an EMBL/GenBank/DDBJ whole genome shotgun (WGS) entry which is preliminary data.</text>
</comment>
<dbReference type="InterPro" id="IPR041498">
    <property type="entry name" value="Big_6"/>
</dbReference>
<feature type="compositionally biased region" description="Low complexity" evidence="1">
    <location>
        <begin position="39"/>
        <end position="54"/>
    </location>
</feature>
<feature type="compositionally biased region" description="Gly residues" evidence="1">
    <location>
        <begin position="67"/>
        <end position="102"/>
    </location>
</feature>
<feature type="domain" description="Bacterial Ig" evidence="2">
    <location>
        <begin position="357"/>
        <end position="425"/>
    </location>
</feature>
<proteinExistence type="predicted"/>
<accession>A0ABR7SUG7</accession>
<dbReference type="InterPro" id="IPR013783">
    <property type="entry name" value="Ig-like_fold"/>
</dbReference>
<name>A0ABR7SUG7_9ACTN</name>
<feature type="region of interest" description="Disordered" evidence="1">
    <location>
        <begin position="117"/>
        <end position="137"/>
    </location>
</feature>
<feature type="region of interest" description="Disordered" evidence="1">
    <location>
        <begin position="219"/>
        <end position="254"/>
    </location>
</feature>
<evidence type="ECO:0000313" key="4">
    <source>
        <dbReference type="Proteomes" id="UP000642284"/>
    </source>
</evidence>
<evidence type="ECO:0000256" key="1">
    <source>
        <dbReference type="SAM" id="MobiDB-lite"/>
    </source>
</evidence>
<dbReference type="RefSeq" id="WP_187819575.1">
    <property type="nucleotide sequence ID" value="NZ_JACTVJ010000035.1"/>
</dbReference>
<protein>
    <recommendedName>
        <fullName evidence="2">Bacterial Ig domain-containing protein</fullName>
    </recommendedName>
</protein>
<sequence>MTFAYTGANQTFTVPDRAIELKAELKGAGGGGSFELPPAGGSQQAGAGGVTTATMPVQPGQQLTVVVGGGGKSGDNGRRGGFGGGGHGGNSGRAGGGGGGRSGIALGTTQLAIAGGGGGAGGGTSQPGAAAGAGGGTTGAGATIPAVGGGGTESAGGAAGAGSGCTALPLEGVRLQGGSGGSMNNTTGTPDAGGGGGGGWFGGGGGACSSATSRFGDGGGGGGSGYLNSSRQVTGTTTQGGGGTAGTNTKDGGNGSVKLQWRLLEPPTITGPVTGDLEGEGEPGAVVTVKDKDGNTVCTATVNPDGSWSCTPSKLMPCGPNEFTATQTKGGVTSEVGSYTVDVGQPCVSPPVITEAEEKEPVTGVAKVKVPAQVTVRDQDGNVVCTATVKADGTWSCSPKKPLPPCTELTATITKDGVTSKPSKMYRTYCPPKYGKK</sequence>